<accession>A0A0B2S3Q1</accession>
<dbReference type="Proteomes" id="UP000053555">
    <property type="component" value="Unassembled WGS sequence"/>
</dbReference>
<sequence>MRGVLPYTAWLMQMMWKGSVLKKLLTVKLKSPFRLQKSSMSGRPFTHSLHGQQILSKLYHMRTLYDIYKKPVELLWDGKKFGLPNTNASFFLTYSDVNEIILGDKCLNIAVLQLWMIAMKTLKTIVDGKIDQAAPQWIEVKSHVQSEGYECCYHVIHWMWNIVSGGLKNDWVMWFADGTPLDKETITTIYNKWAAYFVKVKDS</sequence>
<dbReference type="AlphaFoldDB" id="A0A0B2S3Q1"/>
<evidence type="ECO:0000313" key="1">
    <source>
        <dbReference type="EMBL" id="KHN41356.1"/>
    </source>
</evidence>
<proteinExistence type="predicted"/>
<dbReference type="EMBL" id="KN645315">
    <property type="protein sequence ID" value="KHN41356.1"/>
    <property type="molecule type" value="Genomic_DNA"/>
</dbReference>
<organism evidence="1">
    <name type="scientific">Glycine soja</name>
    <name type="common">Wild soybean</name>
    <dbReference type="NCBI Taxonomy" id="3848"/>
    <lineage>
        <taxon>Eukaryota</taxon>
        <taxon>Viridiplantae</taxon>
        <taxon>Streptophyta</taxon>
        <taxon>Embryophyta</taxon>
        <taxon>Tracheophyta</taxon>
        <taxon>Spermatophyta</taxon>
        <taxon>Magnoliopsida</taxon>
        <taxon>eudicotyledons</taxon>
        <taxon>Gunneridae</taxon>
        <taxon>Pentapetalae</taxon>
        <taxon>rosids</taxon>
        <taxon>fabids</taxon>
        <taxon>Fabales</taxon>
        <taxon>Fabaceae</taxon>
        <taxon>Papilionoideae</taxon>
        <taxon>50 kb inversion clade</taxon>
        <taxon>NPAAA clade</taxon>
        <taxon>indigoferoid/millettioid clade</taxon>
        <taxon>Phaseoleae</taxon>
        <taxon>Glycine</taxon>
        <taxon>Glycine subgen. Soja</taxon>
    </lineage>
</organism>
<gene>
    <name evidence="1" type="ORF">glysoja_031471</name>
</gene>
<reference evidence="1" key="1">
    <citation type="submission" date="2014-07" db="EMBL/GenBank/DDBJ databases">
        <title>Identification of a novel salt tolerance gene in wild soybean by whole-genome sequencing.</title>
        <authorList>
            <person name="Lam H.-M."/>
            <person name="Qi X."/>
            <person name="Li M.-W."/>
            <person name="Liu X."/>
            <person name="Xie M."/>
            <person name="Ni M."/>
            <person name="Xu X."/>
        </authorList>
    </citation>
    <scope>NUCLEOTIDE SEQUENCE [LARGE SCALE GENOMIC DNA]</scope>
    <source>
        <tissue evidence="1">Root</tissue>
    </source>
</reference>
<name>A0A0B2S3Q1_GLYSO</name>
<protein>
    <submittedName>
        <fullName evidence="1">Uncharacterized protein</fullName>
    </submittedName>
</protein>